<keyword evidence="1" id="KW-0472">Membrane</keyword>
<proteinExistence type="predicted"/>
<evidence type="ECO:0000256" key="1">
    <source>
        <dbReference type="SAM" id="Phobius"/>
    </source>
</evidence>
<dbReference type="Proteomes" id="UP000324222">
    <property type="component" value="Unassembled WGS sequence"/>
</dbReference>
<evidence type="ECO:0000313" key="2">
    <source>
        <dbReference type="EMBL" id="MPC88491.1"/>
    </source>
</evidence>
<evidence type="ECO:0000313" key="3">
    <source>
        <dbReference type="Proteomes" id="UP000324222"/>
    </source>
</evidence>
<reference evidence="2 3" key="1">
    <citation type="submission" date="2019-05" db="EMBL/GenBank/DDBJ databases">
        <title>Another draft genome of Portunus trituberculatus and its Hox gene families provides insights of decapod evolution.</title>
        <authorList>
            <person name="Jeong J.-H."/>
            <person name="Song I."/>
            <person name="Kim S."/>
            <person name="Choi T."/>
            <person name="Kim D."/>
            <person name="Ryu S."/>
            <person name="Kim W."/>
        </authorList>
    </citation>
    <scope>NUCLEOTIDE SEQUENCE [LARGE SCALE GENOMIC DNA]</scope>
    <source>
        <tissue evidence="2">Muscle</tissue>
    </source>
</reference>
<organism evidence="2 3">
    <name type="scientific">Portunus trituberculatus</name>
    <name type="common">Swimming crab</name>
    <name type="synonym">Neptunus trituberculatus</name>
    <dbReference type="NCBI Taxonomy" id="210409"/>
    <lineage>
        <taxon>Eukaryota</taxon>
        <taxon>Metazoa</taxon>
        <taxon>Ecdysozoa</taxon>
        <taxon>Arthropoda</taxon>
        <taxon>Crustacea</taxon>
        <taxon>Multicrustacea</taxon>
        <taxon>Malacostraca</taxon>
        <taxon>Eumalacostraca</taxon>
        <taxon>Eucarida</taxon>
        <taxon>Decapoda</taxon>
        <taxon>Pleocyemata</taxon>
        <taxon>Brachyura</taxon>
        <taxon>Eubrachyura</taxon>
        <taxon>Portunoidea</taxon>
        <taxon>Portunidae</taxon>
        <taxon>Portuninae</taxon>
        <taxon>Portunus</taxon>
    </lineage>
</organism>
<sequence length="147" mass="15838">MFRASLHQEAAGSVLSVTPAAPSGYPAAEVAAAMAVAAALGVVALSWRRQCQVSITRVIVANLINFPRSVAELPAPRESGRLSETHYCFPRLQRQPAEFSRVFQNLSANVSASATSVTIATSRHQPTRRTNASRRSQNGFIFLCLNV</sequence>
<feature type="transmembrane region" description="Helical" evidence="1">
    <location>
        <begin position="25"/>
        <end position="47"/>
    </location>
</feature>
<keyword evidence="3" id="KW-1185">Reference proteome</keyword>
<comment type="caution">
    <text evidence="2">The sequence shown here is derived from an EMBL/GenBank/DDBJ whole genome shotgun (WGS) entry which is preliminary data.</text>
</comment>
<protein>
    <submittedName>
        <fullName evidence="2">Uncharacterized protein</fullName>
    </submittedName>
</protein>
<gene>
    <name evidence="2" type="ORF">E2C01_083397</name>
</gene>
<dbReference type="AlphaFoldDB" id="A0A5B7ISC2"/>
<keyword evidence="1" id="KW-0812">Transmembrane</keyword>
<keyword evidence="1" id="KW-1133">Transmembrane helix</keyword>
<dbReference type="EMBL" id="VSRR010077981">
    <property type="protein sequence ID" value="MPC88491.1"/>
    <property type="molecule type" value="Genomic_DNA"/>
</dbReference>
<name>A0A5B7ISC2_PORTR</name>
<accession>A0A5B7ISC2</accession>